<dbReference type="SMART" id="SM00066">
    <property type="entry name" value="GAL4"/>
    <property type="match status" value="1"/>
</dbReference>
<evidence type="ECO:0000256" key="2">
    <source>
        <dbReference type="ARBA" id="ARBA00022833"/>
    </source>
</evidence>
<name>A0A2L2TLN9_9HYPO</name>
<dbReference type="GO" id="GO:0000981">
    <property type="term" value="F:DNA-binding transcription factor activity, RNA polymerase II-specific"/>
    <property type="evidence" value="ECO:0007669"/>
    <property type="project" value="InterPro"/>
</dbReference>
<protein>
    <recommendedName>
        <fullName evidence="7">Zn(2)-C6 fungal-type domain-containing protein</fullName>
    </recommendedName>
</protein>
<evidence type="ECO:0000256" key="3">
    <source>
        <dbReference type="ARBA" id="ARBA00023015"/>
    </source>
</evidence>
<evidence type="ECO:0000256" key="6">
    <source>
        <dbReference type="ARBA" id="ARBA00023242"/>
    </source>
</evidence>
<dbReference type="Pfam" id="PF00172">
    <property type="entry name" value="Zn_clus"/>
    <property type="match status" value="1"/>
</dbReference>
<evidence type="ECO:0000313" key="8">
    <source>
        <dbReference type="EMBL" id="CEI61310.1"/>
    </source>
</evidence>
<dbReference type="InterPro" id="IPR036864">
    <property type="entry name" value="Zn2-C6_fun-type_DNA-bd_sf"/>
</dbReference>
<evidence type="ECO:0000256" key="1">
    <source>
        <dbReference type="ARBA" id="ARBA00022723"/>
    </source>
</evidence>
<dbReference type="PANTHER" id="PTHR36206:SF12">
    <property type="entry name" value="ASPERCRYPTIN BIOSYNTHESIS CLUSTER-SPECIFIC TRANSCRIPTION REGULATOR ATNN-RELATED"/>
    <property type="match status" value="1"/>
</dbReference>
<keyword evidence="4" id="KW-0238">DNA-binding</keyword>
<dbReference type="Gene3D" id="4.10.240.10">
    <property type="entry name" value="Zn(2)-C6 fungal-type DNA-binding domain"/>
    <property type="match status" value="1"/>
</dbReference>
<keyword evidence="3" id="KW-0805">Transcription regulation</keyword>
<keyword evidence="5" id="KW-0804">Transcription</keyword>
<dbReference type="InterPro" id="IPR052360">
    <property type="entry name" value="Transcr_Regulatory_Proteins"/>
</dbReference>
<dbReference type="AlphaFoldDB" id="A0A2L2TLN9"/>
<proteinExistence type="predicted"/>
<dbReference type="PROSITE" id="PS00463">
    <property type="entry name" value="ZN2_CY6_FUNGAL_1"/>
    <property type="match status" value="1"/>
</dbReference>
<dbReference type="InterPro" id="IPR001138">
    <property type="entry name" value="Zn2Cys6_DnaBD"/>
</dbReference>
<reference evidence="9" key="1">
    <citation type="submission" date="2014-10" db="EMBL/GenBank/DDBJ databases">
        <authorList>
            <person name="King R."/>
        </authorList>
    </citation>
    <scope>NUCLEOTIDE SEQUENCE [LARGE SCALE GENOMIC DNA]</scope>
    <source>
        <strain evidence="9">A3/5</strain>
    </source>
</reference>
<keyword evidence="9" id="KW-1185">Reference proteome</keyword>
<dbReference type="Proteomes" id="UP000245910">
    <property type="component" value="Chromosome II"/>
</dbReference>
<evidence type="ECO:0000259" key="7">
    <source>
        <dbReference type="PROSITE" id="PS50048"/>
    </source>
</evidence>
<keyword evidence="6" id="KW-0539">Nucleus</keyword>
<evidence type="ECO:0000256" key="5">
    <source>
        <dbReference type="ARBA" id="ARBA00023163"/>
    </source>
</evidence>
<dbReference type="GO" id="GO:0003677">
    <property type="term" value="F:DNA binding"/>
    <property type="evidence" value="ECO:0007669"/>
    <property type="project" value="UniProtKB-KW"/>
</dbReference>
<organism evidence="8 9">
    <name type="scientific">Fusarium venenatum</name>
    <dbReference type="NCBI Taxonomy" id="56646"/>
    <lineage>
        <taxon>Eukaryota</taxon>
        <taxon>Fungi</taxon>
        <taxon>Dikarya</taxon>
        <taxon>Ascomycota</taxon>
        <taxon>Pezizomycotina</taxon>
        <taxon>Sordariomycetes</taxon>
        <taxon>Hypocreomycetidae</taxon>
        <taxon>Hypocreales</taxon>
        <taxon>Nectriaceae</taxon>
        <taxon>Fusarium</taxon>
    </lineage>
</organism>
<keyword evidence="1" id="KW-0479">Metal-binding</keyword>
<evidence type="ECO:0000256" key="4">
    <source>
        <dbReference type="ARBA" id="ARBA00023125"/>
    </source>
</evidence>
<dbReference type="PANTHER" id="PTHR36206">
    <property type="entry name" value="ASPERCRYPTIN BIOSYNTHESIS CLUSTER-SPECIFIC TRANSCRIPTION REGULATOR ATNN-RELATED"/>
    <property type="match status" value="1"/>
</dbReference>
<dbReference type="EMBL" id="LN649230">
    <property type="protein sequence ID" value="CEI61310.1"/>
    <property type="molecule type" value="Genomic_DNA"/>
</dbReference>
<dbReference type="STRING" id="56646.A0A2L2TLN9"/>
<dbReference type="CDD" id="cd00067">
    <property type="entry name" value="GAL4"/>
    <property type="match status" value="1"/>
</dbReference>
<dbReference type="SUPFAM" id="SSF57701">
    <property type="entry name" value="Zn2/Cys6 DNA-binding domain"/>
    <property type="match status" value="1"/>
</dbReference>
<keyword evidence="2" id="KW-0862">Zinc</keyword>
<accession>A0A2L2TLN9</accession>
<sequence length="492" mass="55689">MAVTAEDAPSKGKRKERQYTRSRTGCLTCRQRHQKCDETRPICGNCVGTRRHCEYPTAILPLRERRKKCLPGEQQPWTNVVTISRAVGPCTAGAARPISMAYRSDALLTSTMHSSDTLRNTMLIAGLHFAWNTGQLQSFEPTFLFHKIEAMNSVNKFLRNSSMKYAVCCAMGNIIASETHLDGLMKFMDIHRPPHKATPAEYELDDELANRYVLFSYNFIHGFKSRVEDVLINGSVTKTGQTPSPALVEKLMHEWHKHEVQGLDIRLKSLKMIPFFFSELPSSTKFVDIDGTAIMECLETLTSTAQLRTQGMDFDDQQMIWQEGAATRLMLAFVESHIESISTGGSKGPGVKAHSRMASSWSGMATATGLYLNTILRFWNAGEPIEPRLHRRVLLVLQQDLERSRRSAHSLSDLWFWKAFIGAMSVEKHAVSSTSGVLNGMKGIYEGFVREWSIVVETILWERARVALSSIVWPEMFHSEEMAQELWYRCVL</sequence>
<dbReference type="PROSITE" id="PS50048">
    <property type="entry name" value="ZN2_CY6_FUNGAL_2"/>
    <property type="match status" value="1"/>
</dbReference>
<dbReference type="GO" id="GO:0008270">
    <property type="term" value="F:zinc ion binding"/>
    <property type="evidence" value="ECO:0007669"/>
    <property type="project" value="InterPro"/>
</dbReference>
<feature type="domain" description="Zn(2)-C6 fungal-type" evidence="7">
    <location>
        <begin position="25"/>
        <end position="55"/>
    </location>
</feature>
<evidence type="ECO:0000313" key="9">
    <source>
        <dbReference type="Proteomes" id="UP000245910"/>
    </source>
</evidence>